<evidence type="ECO:0000313" key="1">
    <source>
        <dbReference type="EMBL" id="MBB6005061.1"/>
    </source>
</evidence>
<reference evidence="1 2" key="1">
    <citation type="submission" date="2020-08" db="EMBL/GenBank/DDBJ databases">
        <title>Functional genomics of gut bacteria from endangered species of beetles.</title>
        <authorList>
            <person name="Carlos-Shanley C."/>
        </authorList>
    </citation>
    <scope>NUCLEOTIDE SEQUENCE [LARGE SCALE GENOMIC DNA]</scope>
    <source>
        <strain evidence="1 2">S00070</strain>
    </source>
</reference>
<accession>A0A841EZY2</accession>
<dbReference type="RefSeq" id="WP_184136536.1">
    <property type="nucleotide sequence ID" value="NZ_JACHKT010000034.1"/>
</dbReference>
<gene>
    <name evidence="1" type="ORF">HNP25_003732</name>
</gene>
<dbReference type="InterPro" id="IPR021254">
    <property type="entry name" value="DUF2806"/>
</dbReference>
<evidence type="ECO:0000313" key="2">
    <source>
        <dbReference type="Proteomes" id="UP000524404"/>
    </source>
</evidence>
<sequence length="349" mass="39534">MQLNDILGLGKVLPIDKLIDIVSNSVGKISKSYFDKKDIDTRAYEIEKLAEARAKEMKIMATAVKENFQITGGIDYKDEKIAITSPKELPIQIPQSILNNSPLEERTADRIKFQEAKKQLNVENVTAFAAEELKNGEPVTDEPLDEDWITRFFRIAEDISNEEMQALWGKILAGEIKQPKSYSLRTLELIRNLSKREADTFMKVANFAIKSGNANYIFKGNNDDKLSNDYNVNYMDIALLTEIGLIQPGDFVNHQFIQQTSDSQRILIAGNIAIFVNVKANTPSIKMPVNVFSSSGNELLQLIKPTPPFDYLTYYANSIKNENVEVKYAHIFAWEGNSIMHSQPLQEFK</sequence>
<organism evidence="1 2">
    <name type="scientific">Arcicella rosea</name>
    <dbReference type="NCBI Taxonomy" id="502909"/>
    <lineage>
        <taxon>Bacteria</taxon>
        <taxon>Pseudomonadati</taxon>
        <taxon>Bacteroidota</taxon>
        <taxon>Cytophagia</taxon>
        <taxon>Cytophagales</taxon>
        <taxon>Flectobacillaceae</taxon>
        <taxon>Arcicella</taxon>
    </lineage>
</organism>
<protein>
    <submittedName>
        <fullName evidence="1">Putative repeat protein (TIGR03899 family)</fullName>
    </submittedName>
</protein>
<keyword evidence="2" id="KW-1185">Reference proteome</keyword>
<dbReference type="Pfam" id="PF10987">
    <property type="entry name" value="DUF2806"/>
    <property type="match status" value="1"/>
</dbReference>
<dbReference type="Proteomes" id="UP000524404">
    <property type="component" value="Unassembled WGS sequence"/>
</dbReference>
<comment type="caution">
    <text evidence="1">The sequence shown here is derived from an EMBL/GenBank/DDBJ whole genome shotgun (WGS) entry which is preliminary data.</text>
</comment>
<name>A0A841EZY2_9BACT</name>
<dbReference type="EMBL" id="JACHKT010000034">
    <property type="protein sequence ID" value="MBB6005061.1"/>
    <property type="molecule type" value="Genomic_DNA"/>
</dbReference>
<dbReference type="AlphaFoldDB" id="A0A841EZY2"/>
<proteinExistence type="predicted"/>